<comment type="caution">
    <text evidence="3">The sequence shown here is derived from an EMBL/GenBank/DDBJ whole genome shotgun (WGS) entry which is preliminary data.</text>
</comment>
<accession>A0A523BAA1</accession>
<gene>
    <name evidence="3" type="ORF">DSO08_05085</name>
</gene>
<reference evidence="3 4" key="1">
    <citation type="journal article" date="2019" name="Nat. Microbiol.">
        <title>Expanding anaerobic alkane metabolism in the domain of Archaea.</title>
        <authorList>
            <person name="Wang Y."/>
            <person name="Wegener G."/>
            <person name="Hou J."/>
            <person name="Wang F."/>
            <person name="Xiao X."/>
        </authorList>
    </citation>
    <scope>NUCLEOTIDE SEQUENCE [LARGE SCALE GENOMIC DNA]</scope>
    <source>
        <strain evidence="3">WYZ-LMO10</strain>
    </source>
</reference>
<dbReference type="Pfam" id="PF10996">
    <property type="entry name" value="Beta-Casp"/>
    <property type="match status" value="1"/>
</dbReference>
<dbReference type="EMBL" id="QNVH01000055">
    <property type="protein sequence ID" value="TDA37792.1"/>
    <property type="molecule type" value="Genomic_DNA"/>
</dbReference>
<dbReference type="InterPro" id="IPR022712">
    <property type="entry name" value="Beta_Casp"/>
</dbReference>
<name>A0A523BAA1_9CREN</name>
<organism evidence="3 4">
    <name type="scientific">Thermoproteota archaeon</name>
    <dbReference type="NCBI Taxonomy" id="2056631"/>
    <lineage>
        <taxon>Archaea</taxon>
        <taxon>Thermoproteota</taxon>
    </lineage>
</organism>
<dbReference type="InterPro" id="IPR011108">
    <property type="entry name" value="RMMBL"/>
</dbReference>
<dbReference type="SUPFAM" id="SSF56281">
    <property type="entry name" value="Metallo-hydrolase/oxidoreductase"/>
    <property type="match status" value="1"/>
</dbReference>
<dbReference type="SMART" id="SM01027">
    <property type="entry name" value="Beta-Casp"/>
    <property type="match status" value="1"/>
</dbReference>
<proteinExistence type="predicted"/>
<evidence type="ECO:0000256" key="1">
    <source>
        <dbReference type="ARBA" id="ARBA00022801"/>
    </source>
</evidence>
<dbReference type="AlphaFoldDB" id="A0A523BAA1"/>
<sequence>MTEFLYNGYRIIFSGDLGTSSNHLRYWRTDDLAYPDVLICEGTYGGKNRKGREEIAREFVDSIRAALERGGKVLLPIFAVGKTQEVLKILKDNWNKLPNVDIYLEGMSIETLRVYEQFLIYMDDRVRRGYLFNNINPFRWEALKTFKSLSERRRLHLRDGPCIIMAPSGMLRGGWSVWHMIRLASSEKNLIGILGHMEKGTVGYDLVNNVREFRLFDMITRKEVDVKVKCEVAAFEISAHAMHNELCNYISRVKPEKLILVHGEEANLLSLAESVKQHTGEIIIPSNGDKIDLQAKCTSDEAEKSVEIPISEDLAILLPASTKVKVRLNGKIKYAKSEDLKSLARNAS</sequence>
<dbReference type="InterPro" id="IPR036866">
    <property type="entry name" value="RibonucZ/Hydroxyglut_hydro"/>
</dbReference>
<dbReference type="PANTHER" id="PTHR11203:SF37">
    <property type="entry name" value="INTEGRATOR COMPLEX SUBUNIT 11"/>
    <property type="match status" value="1"/>
</dbReference>
<dbReference type="Pfam" id="PF07521">
    <property type="entry name" value="RMMBL"/>
    <property type="match status" value="1"/>
</dbReference>
<protein>
    <recommendedName>
        <fullName evidence="2">Beta-Casp domain-containing protein</fullName>
    </recommendedName>
</protein>
<evidence type="ECO:0000259" key="2">
    <source>
        <dbReference type="SMART" id="SM01027"/>
    </source>
</evidence>
<dbReference type="GO" id="GO:0004521">
    <property type="term" value="F:RNA endonuclease activity"/>
    <property type="evidence" value="ECO:0007669"/>
    <property type="project" value="TreeGrafter"/>
</dbReference>
<dbReference type="PANTHER" id="PTHR11203">
    <property type="entry name" value="CLEAVAGE AND POLYADENYLATION SPECIFICITY FACTOR FAMILY MEMBER"/>
    <property type="match status" value="1"/>
</dbReference>
<dbReference type="Gene3D" id="3.40.50.10890">
    <property type="match status" value="1"/>
</dbReference>
<keyword evidence="1" id="KW-0378">Hydrolase</keyword>
<evidence type="ECO:0000313" key="4">
    <source>
        <dbReference type="Proteomes" id="UP000315399"/>
    </source>
</evidence>
<feature type="domain" description="Beta-Casp" evidence="2">
    <location>
        <begin position="83"/>
        <end position="206"/>
    </location>
</feature>
<dbReference type="GO" id="GO:0016787">
    <property type="term" value="F:hydrolase activity"/>
    <property type="evidence" value="ECO:0007669"/>
    <property type="project" value="UniProtKB-KW"/>
</dbReference>
<dbReference type="Proteomes" id="UP000315399">
    <property type="component" value="Unassembled WGS sequence"/>
</dbReference>
<evidence type="ECO:0000313" key="3">
    <source>
        <dbReference type="EMBL" id="TDA37792.1"/>
    </source>
</evidence>
<dbReference type="InterPro" id="IPR050698">
    <property type="entry name" value="MBL"/>
</dbReference>